<dbReference type="AlphaFoldDB" id="A0A2J7Q7T3"/>
<dbReference type="Pfam" id="PF00326">
    <property type="entry name" value="Peptidase_S9"/>
    <property type="match status" value="1"/>
</dbReference>
<evidence type="ECO:0000313" key="8">
    <source>
        <dbReference type="Proteomes" id="UP000235965"/>
    </source>
</evidence>
<keyword evidence="2" id="KW-0325">Glycoprotein</keyword>
<evidence type="ECO:0000256" key="2">
    <source>
        <dbReference type="ARBA" id="ARBA00023180"/>
    </source>
</evidence>
<evidence type="ECO:0000256" key="4">
    <source>
        <dbReference type="SAM" id="SignalP"/>
    </source>
</evidence>
<organism evidence="7 8">
    <name type="scientific">Cryptotermes secundus</name>
    <dbReference type="NCBI Taxonomy" id="105785"/>
    <lineage>
        <taxon>Eukaryota</taxon>
        <taxon>Metazoa</taxon>
        <taxon>Ecdysozoa</taxon>
        <taxon>Arthropoda</taxon>
        <taxon>Hexapoda</taxon>
        <taxon>Insecta</taxon>
        <taxon>Pterygota</taxon>
        <taxon>Neoptera</taxon>
        <taxon>Polyneoptera</taxon>
        <taxon>Dictyoptera</taxon>
        <taxon>Blattodea</taxon>
        <taxon>Blattoidea</taxon>
        <taxon>Termitoidae</taxon>
        <taxon>Kalotermitidae</taxon>
        <taxon>Cryptotermitinae</taxon>
        <taxon>Cryptotermes</taxon>
    </lineage>
</organism>
<reference evidence="7 8" key="1">
    <citation type="submission" date="2017-12" db="EMBL/GenBank/DDBJ databases">
        <title>Hemimetabolous genomes reveal molecular basis of termite eusociality.</title>
        <authorList>
            <person name="Harrison M.C."/>
            <person name="Jongepier E."/>
            <person name="Robertson H.M."/>
            <person name="Arning N."/>
            <person name="Bitard-Feildel T."/>
            <person name="Chao H."/>
            <person name="Childers C.P."/>
            <person name="Dinh H."/>
            <person name="Doddapaneni H."/>
            <person name="Dugan S."/>
            <person name="Gowin J."/>
            <person name="Greiner C."/>
            <person name="Han Y."/>
            <person name="Hu H."/>
            <person name="Hughes D.S.T."/>
            <person name="Huylmans A.-K."/>
            <person name="Kemena C."/>
            <person name="Kremer L.P.M."/>
            <person name="Lee S.L."/>
            <person name="Lopez-Ezquerra A."/>
            <person name="Mallet L."/>
            <person name="Monroy-Kuhn J.M."/>
            <person name="Moser A."/>
            <person name="Murali S.C."/>
            <person name="Muzny D.M."/>
            <person name="Otani S."/>
            <person name="Piulachs M.-D."/>
            <person name="Poelchau M."/>
            <person name="Qu J."/>
            <person name="Schaub F."/>
            <person name="Wada-Katsumata A."/>
            <person name="Worley K.C."/>
            <person name="Xie Q."/>
            <person name="Ylla G."/>
            <person name="Poulsen M."/>
            <person name="Gibbs R.A."/>
            <person name="Schal C."/>
            <person name="Richards S."/>
            <person name="Belles X."/>
            <person name="Korb J."/>
            <person name="Bornberg-Bauer E."/>
        </authorList>
    </citation>
    <scope>NUCLEOTIDE SEQUENCE [LARGE SCALE GENOMIC DNA]</scope>
    <source>
        <tissue evidence="7">Whole body</tissue>
    </source>
</reference>
<evidence type="ECO:0000259" key="5">
    <source>
        <dbReference type="Pfam" id="PF00326"/>
    </source>
</evidence>
<gene>
    <name evidence="7" type="ORF">B7P43_G00739</name>
</gene>
<keyword evidence="8" id="KW-1185">Reference proteome</keyword>
<dbReference type="Pfam" id="PF00930">
    <property type="entry name" value="DPPIV_N"/>
    <property type="match status" value="1"/>
</dbReference>
<dbReference type="OrthoDB" id="16520at2759"/>
<evidence type="ECO:0000313" key="7">
    <source>
        <dbReference type="EMBL" id="PNF24641.1"/>
    </source>
</evidence>
<dbReference type="Proteomes" id="UP000235965">
    <property type="component" value="Unassembled WGS sequence"/>
</dbReference>
<sequence>MAIATIVQILLKTCVVAPILLATDARPPVNRAKGAFGLEEVISGELSSVGFSGTWISGTQFLYTDRLTGDVLKYDVSTLSASVLVKRPVLEEYRATSYELSADGLFLLIGYDLQAGFRHSTVSRFVIYDLSSRTYSPVAGGALLQLVRLAQKGNALAFVLDNDIYYRPSSYSGTEEKRITYNGIPGVVYNGVPDWVYEEEVLGSGSALWFSPEGTSLAFATFNDGDVKTASYFHYGNPGTLDSQYSDTINIRYPKPGTTNPLVSLHVVDLTKPSFSFVDLPAPVDVVSLDHILYTVDWANDYEVSVVWTNRVQNLGVLQICTASTGNCHTIHQLSETAGWLEVVPPTFDGSGARLATVLPQDQGSTQGNYAQVTLLSRRASLRESLAMETPLTFGRSVVTYIYGWDKTNDTIYYQSTPELSPSQRHVYAVAADGSSAPRCLSCDVQTLEGRACLYASASFSTDLSYLALTCSGPDPPHVALYRAKDASLLALWEINQNLRQKIAGRDLPEIVNVDVDVPDGFVAKARLWLPPGADTSGQTKYPMLVYVYGGPNSVQISDAFTLGWGAYLTTNRSIIYALIDGRGSGLKGDDMKFSVYRRLGSVEIEDQILVTITLQSRFPYIDQTRTAIWGWSYGGYATAMTLAIDRLAIFKCGASVAPVTSWIYYDSIYTERYMGLPSLEDNQQGYNNSDVTRLVENFRGKQFYLLHGNADDNVHYLQAMELSRALELANILFRQQSYPDENHSLRSVLLHVYTSMDQFWAQCFDLDNFAAYG</sequence>
<dbReference type="InterPro" id="IPR029058">
    <property type="entry name" value="AB_hydrolase_fold"/>
</dbReference>
<feature type="signal peptide" evidence="4">
    <location>
        <begin position="1"/>
        <end position="25"/>
    </location>
</feature>
<evidence type="ECO:0000259" key="6">
    <source>
        <dbReference type="Pfam" id="PF00930"/>
    </source>
</evidence>
<comment type="similarity">
    <text evidence="1">Belongs to the peptidase S9B family. DPPIV subfamily.</text>
</comment>
<dbReference type="InParanoid" id="A0A2J7Q7T3"/>
<comment type="caution">
    <text evidence="7">The sequence shown here is derived from an EMBL/GenBank/DDBJ whole genome shotgun (WGS) entry which is preliminary data.</text>
</comment>
<dbReference type="GO" id="GO:0006508">
    <property type="term" value="P:proteolysis"/>
    <property type="evidence" value="ECO:0007669"/>
    <property type="project" value="InterPro"/>
</dbReference>
<dbReference type="SUPFAM" id="SSF82171">
    <property type="entry name" value="DPP6 N-terminal domain-like"/>
    <property type="match status" value="1"/>
</dbReference>
<dbReference type="GO" id="GO:0008239">
    <property type="term" value="F:dipeptidyl-peptidase activity"/>
    <property type="evidence" value="ECO:0007669"/>
    <property type="project" value="TreeGrafter"/>
</dbReference>
<dbReference type="SUPFAM" id="SSF53474">
    <property type="entry name" value="alpha/beta-Hydrolases"/>
    <property type="match status" value="1"/>
</dbReference>
<proteinExistence type="inferred from homology"/>
<evidence type="ECO:0000256" key="1">
    <source>
        <dbReference type="ARBA" id="ARBA00010036"/>
    </source>
</evidence>
<feature type="domain" description="Peptidase S9 prolyl oligopeptidase catalytic" evidence="5">
    <location>
        <begin position="564"/>
        <end position="766"/>
    </location>
</feature>
<dbReference type="FunCoup" id="A0A2J7Q7T3">
    <property type="interactions" value="79"/>
</dbReference>
<dbReference type="InterPro" id="IPR001375">
    <property type="entry name" value="Peptidase_S9_cat"/>
</dbReference>
<dbReference type="GO" id="GO:0005886">
    <property type="term" value="C:plasma membrane"/>
    <property type="evidence" value="ECO:0007669"/>
    <property type="project" value="TreeGrafter"/>
</dbReference>
<evidence type="ECO:0000256" key="3">
    <source>
        <dbReference type="ARBA" id="ARBA00072929"/>
    </source>
</evidence>
<name>A0A2J7Q7T3_9NEOP</name>
<dbReference type="InterPro" id="IPR002469">
    <property type="entry name" value="Peptidase_S9B_N"/>
</dbReference>
<feature type="chain" id="PRO_5014405549" description="Venom dipeptidyl peptidase 4" evidence="4">
    <location>
        <begin position="26"/>
        <end position="774"/>
    </location>
</feature>
<keyword evidence="4" id="KW-0732">Signal</keyword>
<dbReference type="Gene3D" id="3.40.50.1820">
    <property type="entry name" value="alpha/beta hydrolase"/>
    <property type="match status" value="1"/>
</dbReference>
<feature type="domain" description="Dipeptidylpeptidase IV N-terminal" evidence="6">
    <location>
        <begin position="101"/>
        <end position="477"/>
    </location>
</feature>
<dbReference type="FunFam" id="3.40.50.1820:FF:000003">
    <property type="entry name" value="Dipeptidyl peptidase 4"/>
    <property type="match status" value="1"/>
</dbReference>
<accession>A0A2J7Q7T3</accession>
<dbReference type="PANTHER" id="PTHR11731">
    <property type="entry name" value="PROTEASE FAMILY S9B,C DIPEPTIDYL-PEPTIDASE IV-RELATED"/>
    <property type="match status" value="1"/>
</dbReference>
<dbReference type="InterPro" id="IPR050278">
    <property type="entry name" value="Serine_Prot_S9B/DPPIV"/>
</dbReference>
<dbReference type="PANTHER" id="PTHR11731:SF154">
    <property type="entry name" value="VENOM DIPEPTIDYL PEPTIDASE 4-LIKE PROTEIN"/>
    <property type="match status" value="1"/>
</dbReference>
<dbReference type="STRING" id="105785.A0A2J7Q7T3"/>
<protein>
    <recommendedName>
        <fullName evidence="3">Venom dipeptidyl peptidase 4</fullName>
    </recommendedName>
</protein>
<dbReference type="EMBL" id="NEVH01017440">
    <property type="protein sequence ID" value="PNF24641.1"/>
    <property type="molecule type" value="Genomic_DNA"/>
</dbReference>
<dbReference type="GO" id="GO:0008236">
    <property type="term" value="F:serine-type peptidase activity"/>
    <property type="evidence" value="ECO:0007669"/>
    <property type="project" value="InterPro"/>
</dbReference>
<dbReference type="Gene3D" id="2.140.10.30">
    <property type="entry name" value="Dipeptidylpeptidase IV, N-terminal domain"/>
    <property type="match status" value="1"/>
</dbReference>